<accession>A0ABR2EZY7</accession>
<name>A0ABR2EZY7_9ROSI</name>
<dbReference type="EMBL" id="JBBPBM010000009">
    <property type="protein sequence ID" value="KAK8568268.1"/>
    <property type="molecule type" value="Genomic_DNA"/>
</dbReference>
<reference evidence="2 3" key="1">
    <citation type="journal article" date="2024" name="G3 (Bethesda)">
        <title>Genome assembly of Hibiscus sabdariffa L. provides insights into metabolisms of medicinal natural products.</title>
        <authorList>
            <person name="Kim T."/>
        </authorList>
    </citation>
    <scope>NUCLEOTIDE SEQUENCE [LARGE SCALE GENOMIC DNA]</scope>
    <source>
        <strain evidence="2">TK-2024</strain>
        <tissue evidence="2">Old leaves</tissue>
    </source>
</reference>
<protein>
    <submittedName>
        <fullName evidence="2">Uncharacterized protein</fullName>
    </submittedName>
</protein>
<organism evidence="2 3">
    <name type="scientific">Hibiscus sabdariffa</name>
    <name type="common">roselle</name>
    <dbReference type="NCBI Taxonomy" id="183260"/>
    <lineage>
        <taxon>Eukaryota</taxon>
        <taxon>Viridiplantae</taxon>
        <taxon>Streptophyta</taxon>
        <taxon>Embryophyta</taxon>
        <taxon>Tracheophyta</taxon>
        <taxon>Spermatophyta</taxon>
        <taxon>Magnoliopsida</taxon>
        <taxon>eudicotyledons</taxon>
        <taxon>Gunneridae</taxon>
        <taxon>Pentapetalae</taxon>
        <taxon>rosids</taxon>
        <taxon>malvids</taxon>
        <taxon>Malvales</taxon>
        <taxon>Malvaceae</taxon>
        <taxon>Malvoideae</taxon>
        <taxon>Hibiscus</taxon>
    </lineage>
</organism>
<evidence type="ECO:0000313" key="3">
    <source>
        <dbReference type="Proteomes" id="UP001472677"/>
    </source>
</evidence>
<evidence type="ECO:0000256" key="1">
    <source>
        <dbReference type="SAM" id="MobiDB-lite"/>
    </source>
</evidence>
<feature type="region of interest" description="Disordered" evidence="1">
    <location>
        <begin position="53"/>
        <end position="102"/>
    </location>
</feature>
<keyword evidence="3" id="KW-1185">Reference proteome</keyword>
<feature type="compositionally biased region" description="Polar residues" evidence="1">
    <location>
        <begin position="53"/>
        <end position="75"/>
    </location>
</feature>
<sequence length="210" mass="22058">MADDGRVYISKSVVFNERVFPFALKSTAASSSSPSLYQSAPIHVLVQPAATQSTQCNHSSQSPASISVRNTSTDATAHVEEQPPSTAAATPVEEQPPFADDASLLPSEEQSFLAGTDSVPQDMHPSPALSTEAIVTPMSGGPALVASTDQQAAAESFEQPSDSVDDLQVDHVVDAVVMPVITQPLYTVALPEYKALINNTDQGCLFPGFV</sequence>
<evidence type="ECO:0000313" key="2">
    <source>
        <dbReference type="EMBL" id="KAK8568268.1"/>
    </source>
</evidence>
<dbReference type="Proteomes" id="UP001472677">
    <property type="component" value="Unassembled WGS sequence"/>
</dbReference>
<gene>
    <name evidence="2" type="ORF">V6N12_006824</name>
</gene>
<proteinExistence type="predicted"/>
<comment type="caution">
    <text evidence="2">The sequence shown here is derived from an EMBL/GenBank/DDBJ whole genome shotgun (WGS) entry which is preliminary data.</text>
</comment>